<dbReference type="InterPro" id="IPR051531">
    <property type="entry name" value="N-acetyltransferase"/>
</dbReference>
<name>A0ABQ3E3I4_9HYPH</name>
<dbReference type="EMBL" id="BMXE01000002">
    <property type="protein sequence ID" value="GHB24669.1"/>
    <property type="molecule type" value="Genomic_DNA"/>
</dbReference>
<dbReference type="InterPro" id="IPR016181">
    <property type="entry name" value="Acyl_CoA_acyltransferase"/>
</dbReference>
<evidence type="ECO:0000259" key="4">
    <source>
        <dbReference type="PROSITE" id="PS51186"/>
    </source>
</evidence>
<evidence type="ECO:0000256" key="2">
    <source>
        <dbReference type="ARBA" id="ARBA00023315"/>
    </source>
</evidence>
<feature type="domain" description="N-acetyltransferase" evidence="4">
    <location>
        <begin position="11"/>
        <end position="179"/>
    </location>
</feature>
<reference evidence="6" key="1">
    <citation type="journal article" date="2019" name="Int. J. Syst. Evol. Microbiol.">
        <title>The Global Catalogue of Microorganisms (GCM) 10K type strain sequencing project: providing services to taxonomists for standard genome sequencing and annotation.</title>
        <authorList>
            <consortium name="The Broad Institute Genomics Platform"/>
            <consortium name="The Broad Institute Genome Sequencing Center for Infectious Disease"/>
            <person name="Wu L."/>
            <person name="Ma J."/>
        </authorList>
    </citation>
    <scope>NUCLEOTIDE SEQUENCE [LARGE SCALE GENOMIC DNA]</scope>
    <source>
        <strain evidence="6">KCTC 12861</strain>
    </source>
</reference>
<dbReference type="Proteomes" id="UP000637980">
    <property type="component" value="Unassembled WGS sequence"/>
</dbReference>
<keyword evidence="6" id="KW-1185">Reference proteome</keyword>
<dbReference type="RefSeq" id="WP_189435775.1">
    <property type="nucleotide sequence ID" value="NZ_BMXE01000002.1"/>
</dbReference>
<organism evidence="5 6">
    <name type="scientific">Pseudovibrio japonicus</name>
    <dbReference type="NCBI Taxonomy" id="366534"/>
    <lineage>
        <taxon>Bacteria</taxon>
        <taxon>Pseudomonadati</taxon>
        <taxon>Pseudomonadota</taxon>
        <taxon>Alphaproteobacteria</taxon>
        <taxon>Hyphomicrobiales</taxon>
        <taxon>Stappiaceae</taxon>
        <taxon>Pseudovibrio</taxon>
    </lineage>
</organism>
<keyword evidence="2" id="KW-0012">Acyltransferase</keyword>
<comment type="similarity">
    <text evidence="3">Belongs to the acetyltransferase family. RimJ subfamily.</text>
</comment>
<keyword evidence="1" id="KW-0808">Transferase</keyword>
<dbReference type="PANTHER" id="PTHR43792:SF8">
    <property type="entry name" value="[RIBOSOMAL PROTEIN US5]-ALANINE N-ACETYLTRANSFERASE"/>
    <property type="match status" value="1"/>
</dbReference>
<comment type="caution">
    <text evidence="5">The sequence shown here is derived from an EMBL/GenBank/DDBJ whole genome shotgun (WGS) entry which is preliminary data.</text>
</comment>
<protein>
    <submittedName>
        <fullName evidence="5">Ribosomal-protein-L7/L12-serine acetyltransferase</fullName>
    </submittedName>
</protein>
<dbReference type="InterPro" id="IPR000182">
    <property type="entry name" value="GNAT_dom"/>
</dbReference>
<proteinExistence type="inferred from homology"/>
<dbReference type="Gene3D" id="3.40.630.30">
    <property type="match status" value="1"/>
</dbReference>
<dbReference type="PANTHER" id="PTHR43792">
    <property type="entry name" value="GNAT FAMILY, PUTATIVE (AFU_ORTHOLOGUE AFUA_3G00765)-RELATED-RELATED"/>
    <property type="match status" value="1"/>
</dbReference>
<dbReference type="PROSITE" id="PS51186">
    <property type="entry name" value="GNAT"/>
    <property type="match status" value="1"/>
</dbReference>
<sequence>MFPIVISTKRLKLRPSQESDFDRAWPNFAQNFEIVRWLTDMPWPPNKEATYASFVSALSINPEEGPYPFAIEYDGQLIGCVEIQKRGDLDEFPDVPSIGYWMIEDAQGHGFMLEACVAALHWGFAKETCYAFATRVMQDNHASLNLLKKLGFEAAGVCLRYSKPLQQDVVNIIMHLPRDRFEALHGDADIKMGAAL</sequence>
<accession>A0ABQ3E3I4</accession>
<dbReference type="Pfam" id="PF13302">
    <property type="entry name" value="Acetyltransf_3"/>
    <property type="match status" value="1"/>
</dbReference>
<evidence type="ECO:0000313" key="6">
    <source>
        <dbReference type="Proteomes" id="UP000637980"/>
    </source>
</evidence>
<evidence type="ECO:0000256" key="1">
    <source>
        <dbReference type="ARBA" id="ARBA00022679"/>
    </source>
</evidence>
<gene>
    <name evidence="5" type="ORF">GCM10007094_10900</name>
</gene>
<evidence type="ECO:0000256" key="3">
    <source>
        <dbReference type="ARBA" id="ARBA00038502"/>
    </source>
</evidence>
<dbReference type="SUPFAM" id="SSF55729">
    <property type="entry name" value="Acyl-CoA N-acyltransferases (Nat)"/>
    <property type="match status" value="1"/>
</dbReference>
<evidence type="ECO:0000313" key="5">
    <source>
        <dbReference type="EMBL" id="GHB24669.1"/>
    </source>
</evidence>